<dbReference type="AlphaFoldDB" id="A0AAN8BK18"/>
<dbReference type="InterPro" id="IPR036866">
    <property type="entry name" value="RibonucZ/Hydroxyglut_hydro"/>
</dbReference>
<dbReference type="InterPro" id="IPR050698">
    <property type="entry name" value="MBL"/>
</dbReference>
<dbReference type="Gene3D" id="3.40.50.10890">
    <property type="match status" value="1"/>
</dbReference>
<dbReference type="PANTHER" id="PTHR11203">
    <property type="entry name" value="CLEAVAGE AND POLYADENYLATION SPECIFICITY FACTOR FAMILY MEMBER"/>
    <property type="match status" value="1"/>
</dbReference>
<name>A0AAN8BK18_9TELE</name>
<keyword evidence="3" id="KW-1185">Reference proteome</keyword>
<dbReference type="InterPro" id="IPR001279">
    <property type="entry name" value="Metallo-B-lactamas"/>
</dbReference>
<sequence length="251" mass="28651">MAIKRKVEVIVPAEESDQLLIRPLGAGQEVGRSCIILEFKGREIMLDCGIHPGLEGMDALPYIDLIDPAEIDLLLISHFHLDHCGALPWFLQKTSFKGRTFMTHATKVIYRWLLSDYVKVSNISADDMLYTETDLEVSMDKIEVAGIKFWCYHAGHVLGASMFMIEIAGVKLLYTGDFSRQEDRHLMAREIPSVILIIESTHGTHIHEKREEREARFCNTVHDIVNREGRCLIPVFALGWTQELLLILDEY</sequence>
<dbReference type="EMBL" id="JAULUE010002059">
    <property type="protein sequence ID" value="KAK5886353.1"/>
    <property type="molecule type" value="Genomic_DNA"/>
</dbReference>
<evidence type="ECO:0000259" key="1">
    <source>
        <dbReference type="SMART" id="SM00849"/>
    </source>
</evidence>
<dbReference type="Gene3D" id="3.60.15.10">
    <property type="entry name" value="Ribonuclease Z/Hydroxyacylglutathione hydrolase-like"/>
    <property type="match status" value="1"/>
</dbReference>
<dbReference type="PANTHER" id="PTHR11203:SF11">
    <property type="entry name" value="CLEAVAGE AND POLYADENYLATION SPECIFICITY FACTOR SUBUNIT 3"/>
    <property type="match status" value="1"/>
</dbReference>
<accession>A0AAN8BK18</accession>
<evidence type="ECO:0000313" key="2">
    <source>
        <dbReference type="EMBL" id="KAK5886353.1"/>
    </source>
</evidence>
<dbReference type="SMART" id="SM00849">
    <property type="entry name" value="Lactamase_B"/>
    <property type="match status" value="1"/>
</dbReference>
<protein>
    <recommendedName>
        <fullName evidence="1">Metallo-beta-lactamase domain-containing protein</fullName>
    </recommendedName>
</protein>
<dbReference type="GO" id="GO:0004521">
    <property type="term" value="F:RNA endonuclease activity"/>
    <property type="evidence" value="ECO:0007669"/>
    <property type="project" value="TreeGrafter"/>
</dbReference>
<dbReference type="GO" id="GO:0006398">
    <property type="term" value="P:mRNA 3'-end processing by stem-loop binding and cleavage"/>
    <property type="evidence" value="ECO:0007669"/>
    <property type="project" value="TreeGrafter"/>
</dbReference>
<evidence type="ECO:0000313" key="3">
    <source>
        <dbReference type="Proteomes" id="UP001335648"/>
    </source>
</evidence>
<comment type="caution">
    <text evidence="2">The sequence shown here is derived from an EMBL/GenBank/DDBJ whole genome shotgun (WGS) entry which is preliminary data.</text>
</comment>
<dbReference type="Proteomes" id="UP001335648">
    <property type="component" value="Unassembled WGS sequence"/>
</dbReference>
<dbReference type="GO" id="GO:0003723">
    <property type="term" value="F:RNA binding"/>
    <property type="evidence" value="ECO:0007669"/>
    <property type="project" value="TreeGrafter"/>
</dbReference>
<gene>
    <name evidence="2" type="ORF">CesoFtcFv8_017393</name>
</gene>
<dbReference type="CDD" id="cd16292">
    <property type="entry name" value="CPSF3-like_MBL-fold"/>
    <property type="match status" value="1"/>
</dbReference>
<dbReference type="Pfam" id="PF00753">
    <property type="entry name" value="Lactamase_B"/>
    <property type="match status" value="1"/>
</dbReference>
<feature type="domain" description="Metallo-beta-lactamase" evidence="1">
    <location>
        <begin position="31"/>
        <end position="205"/>
    </location>
</feature>
<dbReference type="SUPFAM" id="SSF56281">
    <property type="entry name" value="Metallo-hydrolase/oxidoreductase"/>
    <property type="match status" value="1"/>
</dbReference>
<proteinExistence type="predicted"/>
<dbReference type="GO" id="GO:0004534">
    <property type="term" value="F:5'-3' RNA exonuclease activity"/>
    <property type="evidence" value="ECO:0007669"/>
    <property type="project" value="TreeGrafter"/>
</dbReference>
<organism evidence="2 3">
    <name type="scientific">Champsocephalus esox</name>
    <name type="common">pike icefish</name>
    <dbReference type="NCBI Taxonomy" id="159716"/>
    <lineage>
        <taxon>Eukaryota</taxon>
        <taxon>Metazoa</taxon>
        <taxon>Chordata</taxon>
        <taxon>Craniata</taxon>
        <taxon>Vertebrata</taxon>
        <taxon>Euteleostomi</taxon>
        <taxon>Actinopterygii</taxon>
        <taxon>Neopterygii</taxon>
        <taxon>Teleostei</taxon>
        <taxon>Neoteleostei</taxon>
        <taxon>Acanthomorphata</taxon>
        <taxon>Eupercaria</taxon>
        <taxon>Perciformes</taxon>
        <taxon>Notothenioidei</taxon>
        <taxon>Channichthyidae</taxon>
        <taxon>Champsocephalus</taxon>
    </lineage>
</organism>
<reference evidence="2 3" key="1">
    <citation type="journal article" date="2023" name="Mol. Biol. Evol.">
        <title>Genomics of Secondarily Temperate Adaptation in the Only Non-Antarctic Icefish.</title>
        <authorList>
            <person name="Rivera-Colon A.G."/>
            <person name="Rayamajhi N."/>
            <person name="Minhas B.F."/>
            <person name="Madrigal G."/>
            <person name="Bilyk K.T."/>
            <person name="Yoon V."/>
            <person name="Hune M."/>
            <person name="Gregory S."/>
            <person name="Cheng C.H.C."/>
            <person name="Catchen J.M."/>
        </authorList>
    </citation>
    <scope>NUCLEOTIDE SEQUENCE [LARGE SCALE GENOMIC DNA]</scope>
    <source>
        <strain evidence="2">JC2023a</strain>
    </source>
</reference>
<dbReference type="GO" id="GO:0005847">
    <property type="term" value="C:mRNA cleavage and polyadenylation specificity factor complex"/>
    <property type="evidence" value="ECO:0007669"/>
    <property type="project" value="TreeGrafter"/>
</dbReference>